<dbReference type="GO" id="GO:0007018">
    <property type="term" value="P:microtubule-based movement"/>
    <property type="evidence" value="ECO:0007669"/>
    <property type="project" value="InterPro"/>
</dbReference>
<dbReference type="PROSITE" id="PS50067">
    <property type="entry name" value="KINESIN_MOTOR_2"/>
    <property type="match status" value="1"/>
</dbReference>
<keyword evidence="5 10" id="KW-0547">Nucleotide-binding</keyword>
<evidence type="ECO:0000256" key="9">
    <source>
        <dbReference type="ARBA" id="ARBA00023212"/>
    </source>
</evidence>
<evidence type="ECO:0000256" key="4">
    <source>
        <dbReference type="ARBA" id="ARBA00022701"/>
    </source>
</evidence>
<evidence type="ECO:0000256" key="8">
    <source>
        <dbReference type="ARBA" id="ARBA00023175"/>
    </source>
</evidence>
<feature type="compositionally biased region" description="Basic and acidic residues" evidence="12">
    <location>
        <begin position="769"/>
        <end position="779"/>
    </location>
</feature>
<keyword evidence="9" id="KW-0206">Cytoskeleton</keyword>
<feature type="region of interest" description="Disordered" evidence="12">
    <location>
        <begin position="1187"/>
        <end position="1340"/>
    </location>
</feature>
<keyword evidence="2" id="KW-0963">Cytoplasm</keyword>
<evidence type="ECO:0000256" key="11">
    <source>
        <dbReference type="SAM" id="Coils"/>
    </source>
</evidence>
<dbReference type="InterPro" id="IPR019821">
    <property type="entry name" value="Kinesin_motor_CS"/>
</dbReference>
<dbReference type="InterPro" id="IPR027417">
    <property type="entry name" value="P-loop_NTPase"/>
</dbReference>
<feature type="compositionally biased region" description="Polar residues" evidence="12">
    <location>
        <begin position="1210"/>
        <end position="1220"/>
    </location>
</feature>
<accession>A0A4S2L5R7</accession>
<keyword evidence="15" id="KW-1185">Reference proteome</keyword>
<comment type="subcellular location">
    <subcellularLocation>
        <location evidence="1">Cytoplasm</location>
        <location evidence="1">Cytoskeleton</location>
        <location evidence="1">Spindle</location>
    </subcellularLocation>
</comment>
<feature type="region of interest" description="Disordered" evidence="12">
    <location>
        <begin position="819"/>
        <end position="838"/>
    </location>
</feature>
<feature type="compositionally biased region" description="Basic residues" evidence="12">
    <location>
        <begin position="1221"/>
        <end position="1236"/>
    </location>
</feature>
<keyword evidence="3" id="KW-0597">Phosphoprotein</keyword>
<feature type="compositionally biased region" description="Polar residues" evidence="12">
    <location>
        <begin position="828"/>
        <end position="838"/>
    </location>
</feature>
<dbReference type="GO" id="GO:0090307">
    <property type="term" value="P:mitotic spindle assembly"/>
    <property type="evidence" value="ECO:0007669"/>
    <property type="project" value="TreeGrafter"/>
</dbReference>
<dbReference type="GO" id="GO:0072686">
    <property type="term" value="C:mitotic spindle"/>
    <property type="evidence" value="ECO:0007669"/>
    <property type="project" value="TreeGrafter"/>
</dbReference>
<dbReference type="STRING" id="147828.A0A4S2L5R7"/>
<keyword evidence="6 10" id="KW-0067">ATP-binding</keyword>
<feature type="coiled-coil region" evidence="11">
    <location>
        <begin position="949"/>
        <end position="976"/>
    </location>
</feature>
<evidence type="ECO:0000256" key="1">
    <source>
        <dbReference type="ARBA" id="ARBA00004186"/>
    </source>
</evidence>
<reference evidence="14 15" key="1">
    <citation type="journal article" date="2019" name="BMC Genomics">
        <title>New insights from Opisthorchis felineus genome: update on genomics of the epidemiologically important liver flukes.</title>
        <authorList>
            <person name="Ershov N.I."/>
            <person name="Mordvinov V.A."/>
            <person name="Prokhortchouk E.B."/>
            <person name="Pakharukova M.Y."/>
            <person name="Gunbin K.V."/>
            <person name="Ustyantsev K."/>
            <person name="Genaev M.A."/>
            <person name="Blinov A.G."/>
            <person name="Mazur A."/>
            <person name="Boulygina E."/>
            <person name="Tsygankova S."/>
            <person name="Khrameeva E."/>
            <person name="Chekanov N."/>
            <person name="Fan G."/>
            <person name="Xiao A."/>
            <person name="Zhang H."/>
            <person name="Xu X."/>
            <person name="Yang H."/>
            <person name="Solovyev V."/>
            <person name="Lee S.M."/>
            <person name="Liu X."/>
            <person name="Afonnikov D.A."/>
            <person name="Skryabin K.G."/>
        </authorList>
    </citation>
    <scope>NUCLEOTIDE SEQUENCE [LARGE SCALE GENOMIC DNA]</scope>
    <source>
        <strain evidence="14">AK-0245</strain>
        <tissue evidence="14">Whole organism</tissue>
    </source>
</reference>
<evidence type="ECO:0000256" key="12">
    <source>
        <dbReference type="SAM" id="MobiDB-lite"/>
    </source>
</evidence>
<keyword evidence="7 11" id="KW-0175">Coiled coil</keyword>
<protein>
    <recommendedName>
        <fullName evidence="13">Kinesin motor domain-containing protein</fullName>
    </recommendedName>
</protein>
<feature type="compositionally biased region" description="Basic and acidic residues" evidence="12">
    <location>
        <begin position="1257"/>
        <end position="1269"/>
    </location>
</feature>
<evidence type="ECO:0000256" key="2">
    <source>
        <dbReference type="ARBA" id="ARBA00022490"/>
    </source>
</evidence>
<dbReference type="Pfam" id="PF00225">
    <property type="entry name" value="Kinesin"/>
    <property type="match status" value="1"/>
</dbReference>
<keyword evidence="8 10" id="KW-0505">Motor protein</keyword>
<keyword evidence="4" id="KW-0493">Microtubule</keyword>
<dbReference type="OrthoDB" id="2403182at2759"/>
<evidence type="ECO:0000313" key="15">
    <source>
        <dbReference type="Proteomes" id="UP000308267"/>
    </source>
</evidence>
<comment type="similarity">
    <text evidence="10">Belongs to the TRAFAC class myosin-kinesin ATPase superfamily. Kinesin family.</text>
</comment>
<evidence type="ECO:0000256" key="7">
    <source>
        <dbReference type="ARBA" id="ARBA00023054"/>
    </source>
</evidence>
<dbReference type="GO" id="GO:0005524">
    <property type="term" value="F:ATP binding"/>
    <property type="evidence" value="ECO:0007669"/>
    <property type="project" value="UniProtKB-UniRule"/>
</dbReference>
<evidence type="ECO:0000256" key="5">
    <source>
        <dbReference type="ARBA" id="ARBA00022741"/>
    </source>
</evidence>
<dbReference type="PROSITE" id="PS00411">
    <property type="entry name" value="KINESIN_MOTOR_1"/>
    <property type="match status" value="1"/>
</dbReference>
<dbReference type="InterPro" id="IPR001752">
    <property type="entry name" value="Kinesin_motor_dom"/>
</dbReference>
<organism evidence="14 15">
    <name type="scientific">Opisthorchis felineus</name>
    <dbReference type="NCBI Taxonomy" id="147828"/>
    <lineage>
        <taxon>Eukaryota</taxon>
        <taxon>Metazoa</taxon>
        <taxon>Spiralia</taxon>
        <taxon>Lophotrochozoa</taxon>
        <taxon>Platyhelminthes</taxon>
        <taxon>Trematoda</taxon>
        <taxon>Digenea</taxon>
        <taxon>Opisthorchiida</taxon>
        <taxon>Opisthorchiata</taxon>
        <taxon>Opisthorchiidae</taxon>
        <taxon>Opisthorchis</taxon>
    </lineage>
</organism>
<feature type="compositionally biased region" description="Polar residues" evidence="12">
    <location>
        <begin position="1302"/>
        <end position="1330"/>
    </location>
</feature>
<dbReference type="GO" id="GO:0051231">
    <property type="term" value="P:spindle elongation"/>
    <property type="evidence" value="ECO:0007669"/>
    <property type="project" value="TreeGrafter"/>
</dbReference>
<dbReference type="Gene3D" id="3.40.850.10">
    <property type="entry name" value="Kinesin motor domain"/>
    <property type="match status" value="1"/>
</dbReference>
<dbReference type="InterPro" id="IPR036961">
    <property type="entry name" value="Kinesin_motor_dom_sf"/>
</dbReference>
<feature type="binding site" evidence="10">
    <location>
        <begin position="141"/>
        <end position="148"/>
    </location>
    <ligand>
        <name>ATP</name>
        <dbReference type="ChEBI" id="CHEBI:30616"/>
    </ligand>
</feature>
<dbReference type="SMART" id="SM00129">
    <property type="entry name" value="KISc"/>
    <property type="match status" value="1"/>
</dbReference>
<dbReference type="PANTHER" id="PTHR47970:SF29">
    <property type="entry name" value="KINESIN FAMILY MEMBER 20B"/>
    <property type="match status" value="1"/>
</dbReference>
<evidence type="ECO:0000259" key="13">
    <source>
        <dbReference type="PROSITE" id="PS50067"/>
    </source>
</evidence>
<dbReference type="InterPro" id="IPR047149">
    <property type="entry name" value="KIF11-like"/>
</dbReference>
<proteinExistence type="inferred from homology"/>
<dbReference type="EMBL" id="SJOL01009744">
    <property type="protein sequence ID" value="TGZ55939.1"/>
    <property type="molecule type" value="Genomic_DNA"/>
</dbReference>
<evidence type="ECO:0000256" key="10">
    <source>
        <dbReference type="PROSITE-ProRule" id="PRU00283"/>
    </source>
</evidence>
<dbReference type="SUPFAM" id="SSF52540">
    <property type="entry name" value="P-loop containing nucleoside triphosphate hydrolases"/>
    <property type="match status" value="1"/>
</dbReference>
<dbReference type="PRINTS" id="PR00380">
    <property type="entry name" value="KINESINHEAVY"/>
</dbReference>
<dbReference type="GO" id="GO:0008017">
    <property type="term" value="F:microtubule binding"/>
    <property type="evidence" value="ECO:0007669"/>
    <property type="project" value="InterPro"/>
</dbReference>
<comment type="caution">
    <text evidence="14">The sequence shown here is derived from an EMBL/GenBank/DDBJ whole genome shotgun (WGS) entry which is preliminary data.</text>
</comment>
<gene>
    <name evidence="14" type="ORF">CRM22_010263</name>
</gene>
<dbReference type="Proteomes" id="UP000308267">
    <property type="component" value="Unassembled WGS sequence"/>
</dbReference>
<sequence length="1387" mass="156417">MPADEKSVLSFICPRMLSFGTVEGFRLSFVDRNLLAEFEACDKNIAICNELMKVYLRLKPLKRCHTNSPTPSVRCVNRRMVEAVPPDNQRFGVRDKKTSHTFTFSHVFDSESTQSSVFSSVALDQVRSFLEGLNGLLFAYGTTSSGKTYTLQGPLEDMGIVPRTFCALFRSVKHTMNPSLMPKDFSDVTALSAHEVEKLLRDKATVIKLSIGLPEDVLNLEKESLDSFVGTSVLDKPQPDLEVTPFPGMDFSERIRFNNDLRFTFWISFAEVYNELVYDLLDPVYCVSAISAAQQPNSLRSCLTAVAQKNIFSTIPPTGATEFSANLRKKALDLRTDKNGNVFIKGLRIYPVSSAEEALRLVLVGRQCQKVAATRLNLASSRSHSILTIKAVRVVDKENPKFARISSLTFCDLAGSERSEKAATGGQAVRVREAGNINTSLLTLGRCIECLRYNQIHPENPKLVPYRDSKLTRLFQSFFTGRGKACMIVNVSPHPELFDETLHALRFSALATRIIVQPNAVVDTTIVQPKAADDGVPKRPFHMTHRMLANASHASQPFQETPPTVVPQRTRPDVIPHVSSTQLEGSVTRTKPVSGFFDDGQQEETTLSATDAVSPHTPTNTDGTELILDDYTKDELIFMVKELSEQLFEAKGELVEQEARLRHEMCEAMNRQLIEFERVYEEGLNAQEKVVIEQSNRRLEQIALRHTGFRNKGRKRFHRDDSTASNGDDSSSFEEYESVMEERTNGDNLCIESSAEIKPTDGQESQTNRVRERLSELEGELADQRDVIENLSRERDQLRMEVTRLEFARSQLQVQLESEQAGKHKNNCMDSSSQTDETTHDLLSTPLTVIKASHSGKVDVQHSIFEDSEVIVHLPKTKDVGRKFFDSSVSPEQQQRLLPVKPPVSTPGTVIRVPTKHVRPLLQSPNINTEVDEKLLALRSENQHLLARLADMRNCVQRAIKEKQDAELELTRLQTASVSDETNISRLSQGLQSFLEHESRLQQMETMEQLQRQVYELEEQFAKKHDALTRTEVAYQQMKSEKDELTQRLLSQADELGRLHHEILDAKNSHQDELKAFRERIAHELRVHYEKLLEEQRAHITSLQPIPPDQEAGIQTTILENVLDIAVQTMSPMRPKLTDASLQVKFSNVSVGLQTEQPVAETLDLGSPIPPSDHLSKQPVVFKKPLLNPTHDTVNQNTGDTGTVVRSDFTESTSPQSKPQRNLRLRRKANRSKHQGNFKSDLPPRLPSPVLLPQLHSDSESEHEVKENRAPSFRVSDSTCDDIEGDDAISFTSEPVKPLQRQPYSTRRTRSAPKSSAETTATRPRQTRSAAATRRLPPLAESTQLIPDSFFQDELDAATAHVIKHCDLAEERRQLRQPLRPQLRRRR</sequence>
<feature type="compositionally biased region" description="Polar residues" evidence="12">
    <location>
        <begin position="1190"/>
        <end position="1201"/>
    </location>
</feature>
<feature type="region of interest" description="Disordered" evidence="12">
    <location>
        <begin position="713"/>
        <end position="779"/>
    </location>
</feature>
<dbReference type="GO" id="GO:0008574">
    <property type="term" value="F:plus-end-directed microtubule motor activity"/>
    <property type="evidence" value="ECO:0007669"/>
    <property type="project" value="TreeGrafter"/>
</dbReference>
<evidence type="ECO:0000256" key="3">
    <source>
        <dbReference type="ARBA" id="ARBA00022553"/>
    </source>
</evidence>
<evidence type="ECO:0000256" key="6">
    <source>
        <dbReference type="ARBA" id="ARBA00022840"/>
    </source>
</evidence>
<dbReference type="GO" id="GO:0005876">
    <property type="term" value="C:spindle microtubule"/>
    <property type="evidence" value="ECO:0007669"/>
    <property type="project" value="TreeGrafter"/>
</dbReference>
<evidence type="ECO:0000313" key="14">
    <source>
        <dbReference type="EMBL" id="TGZ55939.1"/>
    </source>
</evidence>
<feature type="coiled-coil region" evidence="11">
    <location>
        <begin position="1000"/>
        <end position="1055"/>
    </location>
</feature>
<feature type="domain" description="Kinesin motor" evidence="13">
    <location>
        <begin position="51"/>
        <end position="514"/>
    </location>
</feature>
<name>A0A4S2L5R7_OPIFE</name>
<dbReference type="GO" id="GO:0005634">
    <property type="term" value="C:nucleus"/>
    <property type="evidence" value="ECO:0007669"/>
    <property type="project" value="TreeGrafter"/>
</dbReference>
<dbReference type="PANTHER" id="PTHR47970">
    <property type="entry name" value="KINESIN-LIKE PROTEIN KIF11"/>
    <property type="match status" value="1"/>
</dbReference>